<keyword evidence="11" id="KW-0067">ATP-binding</keyword>
<evidence type="ECO:0000256" key="3">
    <source>
        <dbReference type="ARBA" id="ARBA00008883"/>
    </source>
</evidence>
<name>A0ABW5ADV0_9RHOB</name>
<feature type="domain" description="AAA" evidence="19">
    <location>
        <begin position="495"/>
        <end position="653"/>
    </location>
</feature>
<keyword evidence="22" id="KW-1185">Reference proteome</keyword>
<dbReference type="InterPro" id="IPR005702">
    <property type="entry name" value="Wzc-like_C"/>
</dbReference>
<evidence type="ECO:0000256" key="9">
    <source>
        <dbReference type="ARBA" id="ARBA00022741"/>
    </source>
</evidence>
<feature type="domain" description="Polysaccharide chain length determinant N-terminal" evidence="18">
    <location>
        <begin position="18"/>
        <end position="110"/>
    </location>
</feature>
<evidence type="ECO:0000259" key="18">
    <source>
        <dbReference type="Pfam" id="PF02706"/>
    </source>
</evidence>
<dbReference type="Pfam" id="PF02706">
    <property type="entry name" value="Wzz"/>
    <property type="match status" value="1"/>
</dbReference>
<dbReference type="NCBIfam" id="TIGR01007">
    <property type="entry name" value="eps_fam"/>
    <property type="match status" value="1"/>
</dbReference>
<keyword evidence="8 17" id="KW-0812">Transmembrane</keyword>
<evidence type="ECO:0000256" key="2">
    <source>
        <dbReference type="ARBA" id="ARBA00007316"/>
    </source>
</evidence>
<keyword evidence="14" id="KW-0829">Tyrosine-protein kinase</keyword>
<keyword evidence="6" id="KW-0997">Cell inner membrane</keyword>
<evidence type="ECO:0000313" key="21">
    <source>
        <dbReference type="EMBL" id="MFD2175820.1"/>
    </source>
</evidence>
<dbReference type="Proteomes" id="UP001597413">
    <property type="component" value="Unassembled WGS sequence"/>
</dbReference>
<organism evidence="21 22">
    <name type="scientific">Rhodobacter lacus</name>
    <dbReference type="NCBI Taxonomy" id="1641972"/>
    <lineage>
        <taxon>Bacteria</taxon>
        <taxon>Pseudomonadati</taxon>
        <taxon>Pseudomonadota</taxon>
        <taxon>Alphaproteobacteria</taxon>
        <taxon>Rhodobacterales</taxon>
        <taxon>Rhodobacter group</taxon>
        <taxon>Rhodobacter</taxon>
    </lineage>
</organism>
<dbReference type="RefSeq" id="WP_377393369.1">
    <property type="nucleotide sequence ID" value="NZ_JBHUIX010000020.1"/>
</dbReference>
<dbReference type="InterPro" id="IPR032807">
    <property type="entry name" value="GNVR"/>
</dbReference>
<comment type="catalytic activity">
    <reaction evidence="15">
        <text>L-tyrosyl-[protein] + ATP = O-phospho-L-tyrosyl-[protein] + ADP + H(+)</text>
        <dbReference type="Rhea" id="RHEA:10596"/>
        <dbReference type="Rhea" id="RHEA-COMP:10136"/>
        <dbReference type="Rhea" id="RHEA-COMP:20101"/>
        <dbReference type="ChEBI" id="CHEBI:15378"/>
        <dbReference type="ChEBI" id="CHEBI:30616"/>
        <dbReference type="ChEBI" id="CHEBI:46858"/>
        <dbReference type="ChEBI" id="CHEBI:61978"/>
        <dbReference type="ChEBI" id="CHEBI:456216"/>
        <dbReference type="EC" id="2.7.10.2"/>
    </reaction>
</comment>
<feature type="coiled-coil region" evidence="16">
    <location>
        <begin position="314"/>
        <end position="341"/>
    </location>
</feature>
<proteinExistence type="inferred from homology"/>
<dbReference type="PANTHER" id="PTHR32309">
    <property type="entry name" value="TYROSINE-PROTEIN KINASE"/>
    <property type="match status" value="1"/>
</dbReference>
<dbReference type="Pfam" id="PF13807">
    <property type="entry name" value="GNVR"/>
    <property type="match status" value="1"/>
</dbReference>
<dbReference type="InterPro" id="IPR050445">
    <property type="entry name" value="Bact_polysacc_biosynth/exp"/>
</dbReference>
<evidence type="ECO:0000313" key="22">
    <source>
        <dbReference type="Proteomes" id="UP001597413"/>
    </source>
</evidence>
<sequence length="691" mass="75745">MQKNSTIQRPSSEANDDLIDVGQVILTLRAGWKTVAISFAAMVLAGLIFVLFIATPIYTATATVMLDTRKPQVIDLEGMMGSLTGDSSELNTEVEVLRSRSLAEKTVDKLGLLDDPEFNATLKPPSLIARVLGVLPFGNSAPATPEQIRAAVVSELLDHVKIRNVSSSYVFEIWVDSEGAEKAAKIADTMAELYTLGQIEAKFKATEQATEWLANRVSELKLELELAEEKVKAFNSQTTLISPEALASMEIQLKDLRERYEQSGKQLTAAQTRLEALNAAQTLQDKKLAAHDPQLAQIDETNTVAFDHRFEQVVARTELEVARMQDQNKAIKRSLDNLMAQISKQGDDMITLQQLTREADASRALYEYFLSRLKETSAQQGIQQADSRLLSAAVVPIKPTAPSKSLVLTICALLGLLGGAGIVMAREMMDTSYRSARKLEQDTGIIVMGQIPLIPAKDRTGILDYILSKPASAVMEAFRNLRTSVLLSNIDQPPKVIMVTSSVPGEGKTTNSLALAQTLVGIDKSVLLVEGDIRRSMLSAYFPKRSVKKGIVTLLAGQGELDEVAVKDERTGLTVILGEDSTISAADLFMSDAYHKFIAEMRDQFDYIVIDSPPVLMVPDARIIARSVDAVLFTVRWNTTGRSQIQDALKVFDAVNLRVSGLIMSQVDGEKMKLYGYNNKYAASGAGYYRE</sequence>
<evidence type="ECO:0000256" key="8">
    <source>
        <dbReference type="ARBA" id="ARBA00022692"/>
    </source>
</evidence>
<evidence type="ECO:0000256" key="10">
    <source>
        <dbReference type="ARBA" id="ARBA00022777"/>
    </source>
</evidence>
<evidence type="ECO:0000256" key="5">
    <source>
        <dbReference type="ARBA" id="ARBA00022475"/>
    </source>
</evidence>
<keyword evidence="9" id="KW-0547">Nucleotide-binding</keyword>
<evidence type="ECO:0000259" key="20">
    <source>
        <dbReference type="Pfam" id="PF13807"/>
    </source>
</evidence>
<evidence type="ECO:0000256" key="1">
    <source>
        <dbReference type="ARBA" id="ARBA00004429"/>
    </source>
</evidence>
<feature type="transmembrane region" description="Helical" evidence="17">
    <location>
        <begin position="35"/>
        <end position="58"/>
    </location>
</feature>
<evidence type="ECO:0000256" key="16">
    <source>
        <dbReference type="SAM" id="Coils"/>
    </source>
</evidence>
<evidence type="ECO:0000256" key="14">
    <source>
        <dbReference type="ARBA" id="ARBA00023137"/>
    </source>
</evidence>
<protein>
    <recommendedName>
        <fullName evidence="4">non-specific protein-tyrosine kinase</fullName>
        <ecNumber evidence="4">2.7.10.2</ecNumber>
    </recommendedName>
</protein>
<reference evidence="22" key="1">
    <citation type="journal article" date="2019" name="Int. J. Syst. Evol. Microbiol.">
        <title>The Global Catalogue of Microorganisms (GCM) 10K type strain sequencing project: providing services to taxonomists for standard genome sequencing and annotation.</title>
        <authorList>
            <consortium name="The Broad Institute Genomics Platform"/>
            <consortium name="The Broad Institute Genome Sequencing Center for Infectious Disease"/>
            <person name="Wu L."/>
            <person name="Ma J."/>
        </authorList>
    </citation>
    <scope>NUCLEOTIDE SEQUENCE [LARGE SCALE GENOMIC DNA]</scope>
    <source>
        <strain evidence="22">CCUG 55131</strain>
    </source>
</reference>
<dbReference type="Gene3D" id="3.40.50.300">
    <property type="entry name" value="P-loop containing nucleotide triphosphate hydrolases"/>
    <property type="match status" value="1"/>
</dbReference>
<gene>
    <name evidence="21" type="ORF">ACFSM0_17135</name>
</gene>
<comment type="caution">
    <text evidence="21">The sequence shown here is derived from an EMBL/GenBank/DDBJ whole genome shotgun (WGS) entry which is preliminary data.</text>
</comment>
<comment type="similarity">
    <text evidence="2">Belongs to the CpsD/CapB family.</text>
</comment>
<dbReference type="InterPro" id="IPR027417">
    <property type="entry name" value="P-loop_NTPase"/>
</dbReference>
<dbReference type="EMBL" id="JBHUIX010000020">
    <property type="protein sequence ID" value="MFD2175820.1"/>
    <property type="molecule type" value="Genomic_DNA"/>
</dbReference>
<dbReference type="PANTHER" id="PTHR32309:SF13">
    <property type="entry name" value="FERRIC ENTEROBACTIN TRANSPORT PROTEIN FEPE"/>
    <property type="match status" value="1"/>
</dbReference>
<evidence type="ECO:0000256" key="6">
    <source>
        <dbReference type="ARBA" id="ARBA00022519"/>
    </source>
</evidence>
<keyword evidence="10" id="KW-0418">Kinase</keyword>
<evidence type="ECO:0000256" key="12">
    <source>
        <dbReference type="ARBA" id="ARBA00022989"/>
    </source>
</evidence>
<evidence type="ECO:0000259" key="19">
    <source>
        <dbReference type="Pfam" id="PF13614"/>
    </source>
</evidence>
<dbReference type="EC" id="2.7.10.2" evidence="4"/>
<keyword evidence="13 17" id="KW-0472">Membrane</keyword>
<dbReference type="InterPro" id="IPR003856">
    <property type="entry name" value="LPS_length_determ_N"/>
</dbReference>
<comment type="subcellular location">
    <subcellularLocation>
        <location evidence="1">Cell inner membrane</location>
        <topology evidence="1">Multi-pass membrane protein</topology>
    </subcellularLocation>
</comment>
<evidence type="ECO:0000256" key="13">
    <source>
        <dbReference type="ARBA" id="ARBA00023136"/>
    </source>
</evidence>
<keyword evidence="7" id="KW-0808">Transferase</keyword>
<feature type="domain" description="Tyrosine-protein kinase G-rich" evidence="20">
    <location>
        <begin position="352"/>
        <end position="428"/>
    </location>
</feature>
<feature type="coiled-coil region" evidence="16">
    <location>
        <begin position="210"/>
        <end position="273"/>
    </location>
</feature>
<dbReference type="InterPro" id="IPR025669">
    <property type="entry name" value="AAA_dom"/>
</dbReference>
<accession>A0ABW5ADV0</accession>
<evidence type="ECO:0000256" key="17">
    <source>
        <dbReference type="SAM" id="Phobius"/>
    </source>
</evidence>
<evidence type="ECO:0000256" key="4">
    <source>
        <dbReference type="ARBA" id="ARBA00011903"/>
    </source>
</evidence>
<evidence type="ECO:0000256" key="11">
    <source>
        <dbReference type="ARBA" id="ARBA00022840"/>
    </source>
</evidence>
<keyword evidence="16" id="KW-0175">Coiled coil</keyword>
<dbReference type="SUPFAM" id="SSF52540">
    <property type="entry name" value="P-loop containing nucleoside triphosphate hydrolases"/>
    <property type="match status" value="1"/>
</dbReference>
<keyword evidence="5" id="KW-1003">Cell membrane</keyword>
<evidence type="ECO:0000256" key="15">
    <source>
        <dbReference type="ARBA" id="ARBA00051245"/>
    </source>
</evidence>
<comment type="similarity">
    <text evidence="3">Belongs to the etk/wzc family.</text>
</comment>
<evidence type="ECO:0000256" key="7">
    <source>
        <dbReference type="ARBA" id="ARBA00022679"/>
    </source>
</evidence>
<dbReference type="Pfam" id="PF13614">
    <property type="entry name" value="AAA_31"/>
    <property type="match status" value="1"/>
</dbReference>
<dbReference type="CDD" id="cd05387">
    <property type="entry name" value="BY-kinase"/>
    <property type="match status" value="1"/>
</dbReference>
<keyword evidence="12 17" id="KW-1133">Transmembrane helix</keyword>